<reference evidence="1 2" key="1">
    <citation type="submission" date="2018-12" db="EMBL/GenBank/DDBJ databases">
        <authorList>
            <person name="Meng J."/>
        </authorList>
    </citation>
    <scope>NUCLEOTIDE SEQUENCE [LARGE SCALE GENOMIC DNA]</scope>
    <source>
        <strain evidence="1 2">HT111-2</strain>
    </source>
</reference>
<evidence type="ECO:0000313" key="1">
    <source>
        <dbReference type="EMBL" id="RVU70184.1"/>
    </source>
</evidence>
<accession>A0A437STI7</accession>
<protein>
    <submittedName>
        <fullName evidence="1">Uncharacterized protein</fullName>
    </submittedName>
</protein>
<evidence type="ECO:0000313" key="2">
    <source>
        <dbReference type="Proteomes" id="UP000288291"/>
    </source>
</evidence>
<gene>
    <name evidence="1" type="ORF">EJK17_09135</name>
</gene>
<dbReference type="Proteomes" id="UP000288291">
    <property type="component" value="Unassembled WGS sequence"/>
</dbReference>
<keyword evidence="2" id="KW-1185">Reference proteome</keyword>
<organism evidence="1 2">
    <name type="scientific">Lactobacillus xujianguonis</name>
    <dbReference type="NCBI Taxonomy" id="2495899"/>
    <lineage>
        <taxon>Bacteria</taxon>
        <taxon>Bacillati</taxon>
        <taxon>Bacillota</taxon>
        <taxon>Bacilli</taxon>
        <taxon>Lactobacillales</taxon>
        <taxon>Lactobacillaceae</taxon>
        <taxon>Lactobacillus</taxon>
    </lineage>
</organism>
<proteinExistence type="predicted"/>
<name>A0A437STI7_9LACO</name>
<sequence length="83" mass="9197">MASNALSYLKKKLETKEGNMLSAKGYEVLFDSHMITTKQQADTLTEILVDINTSSYQAGYNDGRADQAYEDGKKMGQVLKDAN</sequence>
<dbReference type="RefSeq" id="WP_103661461.1">
    <property type="nucleotide sequence ID" value="NZ_ML136896.1"/>
</dbReference>
<comment type="caution">
    <text evidence="1">The sequence shown here is derived from an EMBL/GenBank/DDBJ whole genome shotgun (WGS) entry which is preliminary data.</text>
</comment>
<dbReference type="EMBL" id="RXIA01000028">
    <property type="protein sequence ID" value="RVU70184.1"/>
    <property type="molecule type" value="Genomic_DNA"/>
</dbReference>
<dbReference type="AlphaFoldDB" id="A0A437STI7"/>